<dbReference type="PANTHER" id="PTHR39405">
    <property type="entry name" value="DSC E3 UBIQUITIN LIGASE COMPLEX SUBUNIT 4"/>
    <property type="match status" value="1"/>
</dbReference>
<evidence type="ECO:0000259" key="2">
    <source>
        <dbReference type="Pfam" id="PF08508"/>
    </source>
</evidence>
<dbReference type="AlphaFoldDB" id="A5DPW6"/>
<dbReference type="Proteomes" id="UP000001997">
    <property type="component" value="Unassembled WGS sequence"/>
</dbReference>
<feature type="domain" description="DUF1746" evidence="2">
    <location>
        <begin position="47"/>
        <end position="156"/>
    </location>
</feature>
<reference evidence="3 4" key="1">
    <citation type="journal article" date="2009" name="Nature">
        <title>Evolution of pathogenicity and sexual reproduction in eight Candida genomes.</title>
        <authorList>
            <person name="Butler G."/>
            <person name="Rasmussen M.D."/>
            <person name="Lin M.F."/>
            <person name="Santos M.A."/>
            <person name="Sakthikumar S."/>
            <person name="Munro C.A."/>
            <person name="Rheinbay E."/>
            <person name="Grabherr M."/>
            <person name="Forche A."/>
            <person name="Reedy J.L."/>
            <person name="Agrafioti I."/>
            <person name="Arnaud M.B."/>
            <person name="Bates S."/>
            <person name="Brown A.J."/>
            <person name="Brunke S."/>
            <person name="Costanzo M.C."/>
            <person name="Fitzpatrick D.A."/>
            <person name="de Groot P.W."/>
            <person name="Harris D."/>
            <person name="Hoyer L.L."/>
            <person name="Hube B."/>
            <person name="Klis F.M."/>
            <person name="Kodira C."/>
            <person name="Lennard N."/>
            <person name="Logue M.E."/>
            <person name="Martin R."/>
            <person name="Neiman A.M."/>
            <person name="Nikolaou E."/>
            <person name="Quail M.A."/>
            <person name="Quinn J."/>
            <person name="Santos M.C."/>
            <person name="Schmitzberger F.F."/>
            <person name="Sherlock G."/>
            <person name="Shah P."/>
            <person name="Silverstein K.A."/>
            <person name="Skrzypek M.S."/>
            <person name="Soll D."/>
            <person name="Staggs R."/>
            <person name="Stansfield I."/>
            <person name="Stumpf M.P."/>
            <person name="Sudbery P.E."/>
            <person name="Srikantha T."/>
            <person name="Zeng Q."/>
            <person name="Berman J."/>
            <person name="Berriman M."/>
            <person name="Heitman J."/>
            <person name="Gow N.A."/>
            <person name="Lorenz M.C."/>
            <person name="Birren B.W."/>
            <person name="Kellis M."/>
            <person name="Cuomo C.A."/>
        </authorList>
    </citation>
    <scope>NUCLEOTIDE SEQUENCE [LARGE SCALE GENOMIC DNA]</scope>
    <source>
        <strain evidence="4">ATCC 6260 / CBS 566 / DSM 6381 / JCM 1539 / NBRC 10279 / NRRL Y-324</strain>
    </source>
</reference>
<protein>
    <recommendedName>
        <fullName evidence="2">DUF1746 domain-containing protein</fullName>
    </recommendedName>
</protein>
<dbReference type="OrthoDB" id="5428737at2759"/>
<dbReference type="Pfam" id="PF08508">
    <property type="entry name" value="DUF1746"/>
    <property type="match status" value="1"/>
</dbReference>
<dbReference type="InParanoid" id="A5DPW6"/>
<keyword evidence="4" id="KW-1185">Reference proteome</keyword>
<dbReference type="HOGENOM" id="CLU_074141_0_0_1"/>
<dbReference type="KEGG" id="pgu:PGUG_05317"/>
<name>A5DPW6_PICGU</name>
<dbReference type="GO" id="GO:0032933">
    <property type="term" value="P:SREBP signaling pathway"/>
    <property type="evidence" value="ECO:0007669"/>
    <property type="project" value="InterPro"/>
</dbReference>
<dbReference type="EMBL" id="CH408161">
    <property type="protein sequence ID" value="EDK41219.2"/>
    <property type="molecule type" value="Genomic_DNA"/>
</dbReference>
<keyword evidence="1" id="KW-0472">Membrane</keyword>
<dbReference type="InterPro" id="IPR013715">
    <property type="entry name" value="DUF1746"/>
</dbReference>
<dbReference type="RefSeq" id="XP_001482297.2">
    <property type="nucleotide sequence ID" value="XM_001482247.1"/>
</dbReference>
<feature type="transmembrane region" description="Helical" evidence="1">
    <location>
        <begin position="146"/>
        <end position="163"/>
    </location>
</feature>
<dbReference type="VEuPathDB" id="FungiDB:PGUG_05317"/>
<dbReference type="PANTHER" id="PTHR39405:SF1">
    <property type="entry name" value="DSC E3 UBIQUITIN LIGASE COMPLEX SUBUNIT 4"/>
    <property type="match status" value="1"/>
</dbReference>
<feature type="transmembrane region" description="Helical" evidence="1">
    <location>
        <begin position="101"/>
        <end position="120"/>
    </location>
</feature>
<sequence length="237" mass="27398">MNTLDLSAEIRGFQNQKFPNDEQTRSTNAESLYKQKKLFLRDIRQSFSALGYILLGIMYLRDNSLVLLVVKFNMHYRVSLCRGNGKETSTDEAMMIGQRTIATYLFSLAYHLIFGVFKTYTNDHLLHGSLTLQFIGESPASSRFELIFYDIITFAVIWIYFILMCQVEDPDIVQPVQKEVSSEENDQLRERLNGNGFTGNVFLMEIRPLEAMKAQQKAYVDYNMRQTSVFDQMGDVV</sequence>
<evidence type="ECO:0000313" key="3">
    <source>
        <dbReference type="EMBL" id="EDK41219.2"/>
    </source>
</evidence>
<dbReference type="InterPro" id="IPR038967">
    <property type="entry name" value="Dsc4-like"/>
</dbReference>
<organism evidence="3 4">
    <name type="scientific">Meyerozyma guilliermondii (strain ATCC 6260 / CBS 566 / DSM 6381 / JCM 1539 / NBRC 10279 / NRRL Y-324)</name>
    <name type="common">Yeast</name>
    <name type="synonym">Candida guilliermondii</name>
    <dbReference type="NCBI Taxonomy" id="294746"/>
    <lineage>
        <taxon>Eukaryota</taxon>
        <taxon>Fungi</taxon>
        <taxon>Dikarya</taxon>
        <taxon>Ascomycota</taxon>
        <taxon>Saccharomycotina</taxon>
        <taxon>Pichiomycetes</taxon>
        <taxon>Debaryomycetaceae</taxon>
        <taxon>Meyerozyma</taxon>
    </lineage>
</organism>
<dbReference type="GO" id="GO:0044695">
    <property type="term" value="C:Dsc E3 ubiquitin ligase complex"/>
    <property type="evidence" value="ECO:0007669"/>
    <property type="project" value="InterPro"/>
</dbReference>
<feature type="transmembrane region" description="Helical" evidence="1">
    <location>
        <begin position="49"/>
        <end position="70"/>
    </location>
</feature>
<dbReference type="eggNOG" id="ENOG502S4TY">
    <property type="taxonomic scope" value="Eukaryota"/>
</dbReference>
<gene>
    <name evidence="3" type="ORF">PGUG_05317</name>
</gene>
<evidence type="ECO:0000313" key="4">
    <source>
        <dbReference type="Proteomes" id="UP000001997"/>
    </source>
</evidence>
<evidence type="ECO:0000256" key="1">
    <source>
        <dbReference type="SAM" id="Phobius"/>
    </source>
</evidence>
<proteinExistence type="predicted"/>
<dbReference type="GeneID" id="5124249"/>
<keyword evidence="1" id="KW-0812">Transmembrane</keyword>
<accession>A5DPW6</accession>
<keyword evidence="1" id="KW-1133">Transmembrane helix</keyword>
<dbReference type="GO" id="GO:0005783">
    <property type="term" value="C:endoplasmic reticulum"/>
    <property type="evidence" value="ECO:0007669"/>
    <property type="project" value="TreeGrafter"/>
</dbReference>